<dbReference type="AlphaFoldDB" id="A0A401PVI7"/>
<dbReference type="EMBL" id="BFAA01008918">
    <property type="protein sequence ID" value="GCB77083.1"/>
    <property type="molecule type" value="Genomic_DNA"/>
</dbReference>
<evidence type="ECO:0000313" key="3">
    <source>
        <dbReference type="Proteomes" id="UP000288216"/>
    </source>
</evidence>
<protein>
    <submittedName>
        <fullName evidence="2">Uncharacterized protein</fullName>
    </submittedName>
</protein>
<evidence type="ECO:0000313" key="2">
    <source>
        <dbReference type="EMBL" id="GCB77083.1"/>
    </source>
</evidence>
<accession>A0A401PVI7</accession>
<name>A0A401PVI7_SCYTO</name>
<organism evidence="2 3">
    <name type="scientific">Scyliorhinus torazame</name>
    <name type="common">Cloudy catshark</name>
    <name type="synonym">Catulus torazame</name>
    <dbReference type="NCBI Taxonomy" id="75743"/>
    <lineage>
        <taxon>Eukaryota</taxon>
        <taxon>Metazoa</taxon>
        <taxon>Chordata</taxon>
        <taxon>Craniata</taxon>
        <taxon>Vertebrata</taxon>
        <taxon>Chondrichthyes</taxon>
        <taxon>Elasmobranchii</taxon>
        <taxon>Galeomorphii</taxon>
        <taxon>Galeoidea</taxon>
        <taxon>Carcharhiniformes</taxon>
        <taxon>Scyliorhinidae</taxon>
        <taxon>Scyliorhinus</taxon>
    </lineage>
</organism>
<evidence type="ECO:0000256" key="1">
    <source>
        <dbReference type="SAM" id="Coils"/>
    </source>
</evidence>
<dbReference type="STRING" id="75743.A0A401PVI7"/>
<keyword evidence="3" id="KW-1185">Reference proteome</keyword>
<sequence length="474" mass="53615">KQIHKAQNLLISKDALIFEGMRAEVKAAQGKICQDYFGCKIGLVKSSSALPVFCPLQSQTSLQLEIQDSQKAEETEGLPDPVCGLMPHKDQGDFFQEIFSHTKAKKHSTLFQSTVDEMVDQLTVQVEAFMASPQRMDTTQQLILKELKKELKQTMLGVIQKLHLLAPIKESWDKTMEGLELACAECQRQYINTKHNLANTIRELELQKVLREEAEEKAADARQGAEEATVKAMEAITARTLESRKVKKALEDMTAAEEEMTKARKVAMETEGKLLESNKKLVEVKEKLTLSELALLQLRQKVNEGDERVSKAKEKMAVTLEMTEERMKAFEIKIREMEKTIEETEQAVTEAEAKAATEEEKATRSLAQLERVQEEIEKVTEHTREILLESSKKVSVMEDSMDEMKEMMAAAQHKASSAQRRATMAEEKLLAILARAKRVENERDIAAGNTIEGMQNVMGRIKLEYKAGRLKMRS</sequence>
<proteinExistence type="predicted"/>
<dbReference type="OrthoDB" id="10633967at2759"/>
<reference evidence="2 3" key="1">
    <citation type="journal article" date="2018" name="Nat. Ecol. Evol.">
        <title>Shark genomes provide insights into elasmobranch evolution and the origin of vertebrates.</title>
        <authorList>
            <person name="Hara Y"/>
            <person name="Yamaguchi K"/>
            <person name="Onimaru K"/>
            <person name="Kadota M"/>
            <person name="Koyanagi M"/>
            <person name="Keeley SD"/>
            <person name="Tatsumi K"/>
            <person name="Tanaka K"/>
            <person name="Motone F"/>
            <person name="Kageyama Y"/>
            <person name="Nozu R"/>
            <person name="Adachi N"/>
            <person name="Nishimura O"/>
            <person name="Nakagawa R"/>
            <person name="Tanegashima C"/>
            <person name="Kiyatake I"/>
            <person name="Matsumoto R"/>
            <person name="Murakumo K"/>
            <person name="Nishida K"/>
            <person name="Terakita A"/>
            <person name="Kuratani S"/>
            <person name="Sato K"/>
            <person name="Hyodo S Kuraku.S."/>
        </authorList>
    </citation>
    <scope>NUCLEOTIDE SEQUENCE [LARGE SCALE GENOMIC DNA]</scope>
</reference>
<gene>
    <name evidence="2" type="ORF">scyTo_0015601</name>
</gene>
<comment type="caution">
    <text evidence="2">The sequence shown here is derived from an EMBL/GenBank/DDBJ whole genome shotgun (WGS) entry which is preliminary data.</text>
</comment>
<feature type="non-terminal residue" evidence="2">
    <location>
        <position position="1"/>
    </location>
</feature>
<feature type="coiled-coil region" evidence="1">
    <location>
        <begin position="197"/>
        <end position="442"/>
    </location>
</feature>
<dbReference type="Proteomes" id="UP000288216">
    <property type="component" value="Unassembled WGS sequence"/>
</dbReference>
<keyword evidence="1" id="KW-0175">Coiled coil</keyword>